<dbReference type="PROSITE" id="PS01124">
    <property type="entry name" value="HTH_ARAC_FAMILY_2"/>
    <property type="match status" value="1"/>
</dbReference>
<dbReference type="Gene3D" id="1.10.10.60">
    <property type="entry name" value="Homeodomain-like"/>
    <property type="match status" value="1"/>
</dbReference>
<feature type="domain" description="HTH araC/xylS-type" evidence="4">
    <location>
        <begin position="243"/>
        <end position="341"/>
    </location>
</feature>
<organism evidence="5 6">
    <name type="scientific">Marinobacter confluentis</name>
    <dbReference type="NCBI Taxonomy" id="1697557"/>
    <lineage>
        <taxon>Bacteria</taxon>
        <taxon>Pseudomonadati</taxon>
        <taxon>Pseudomonadota</taxon>
        <taxon>Gammaproteobacteria</taxon>
        <taxon>Pseudomonadales</taxon>
        <taxon>Marinobacteraceae</taxon>
        <taxon>Marinobacter</taxon>
    </lineage>
</organism>
<evidence type="ECO:0000259" key="4">
    <source>
        <dbReference type="PROSITE" id="PS01124"/>
    </source>
</evidence>
<dbReference type="OrthoDB" id="5582699at2"/>
<dbReference type="InterPro" id="IPR032687">
    <property type="entry name" value="AraC-type_N"/>
</dbReference>
<keyword evidence="6" id="KW-1185">Reference proteome</keyword>
<dbReference type="Pfam" id="PF12625">
    <property type="entry name" value="Arabinose_bd"/>
    <property type="match status" value="1"/>
</dbReference>
<dbReference type="AlphaFoldDB" id="A0A4Z1C992"/>
<name>A0A4Z1C992_9GAMM</name>
<accession>A0A4Z1C992</accession>
<comment type="caution">
    <text evidence="5">The sequence shown here is derived from an EMBL/GenBank/DDBJ whole genome shotgun (WGS) entry which is preliminary data.</text>
</comment>
<evidence type="ECO:0000313" key="6">
    <source>
        <dbReference type="Proteomes" id="UP000298325"/>
    </source>
</evidence>
<dbReference type="InterPro" id="IPR018060">
    <property type="entry name" value="HTH_AraC"/>
</dbReference>
<evidence type="ECO:0000256" key="1">
    <source>
        <dbReference type="ARBA" id="ARBA00023015"/>
    </source>
</evidence>
<dbReference type="GO" id="GO:0005829">
    <property type="term" value="C:cytosol"/>
    <property type="evidence" value="ECO:0007669"/>
    <property type="project" value="TreeGrafter"/>
</dbReference>
<dbReference type="SMART" id="SM00342">
    <property type="entry name" value="HTH_ARAC"/>
    <property type="match status" value="1"/>
</dbReference>
<evidence type="ECO:0000313" key="5">
    <source>
        <dbReference type="EMBL" id="TGN39886.1"/>
    </source>
</evidence>
<reference evidence="5 6" key="1">
    <citation type="submission" date="2019-04" db="EMBL/GenBank/DDBJ databases">
        <authorList>
            <person name="Park S."/>
            <person name="Yoon J.-H."/>
        </authorList>
    </citation>
    <scope>NUCLEOTIDE SEQUENCE [LARGE SCALE GENOMIC DNA]</scope>
    <source>
        <strain evidence="5 6">HJM-18</strain>
    </source>
</reference>
<keyword evidence="2" id="KW-0238">DNA-binding</keyword>
<gene>
    <name evidence="5" type="ORF">E5Q11_06175</name>
</gene>
<dbReference type="RefSeq" id="WP_135802550.1">
    <property type="nucleotide sequence ID" value="NZ_SRPF01000002.1"/>
</dbReference>
<evidence type="ECO:0000256" key="2">
    <source>
        <dbReference type="ARBA" id="ARBA00023125"/>
    </source>
</evidence>
<keyword evidence="3" id="KW-0804">Transcription</keyword>
<dbReference type="InterPro" id="IPR009057">
    <property type="entry name" value="Homeodomain-like_sf"/>
</dbReference>
<sequence length="356" mass="39726">MKPNPRRTNSLGELSVLYASVLSRAVAAQGHNPTPLLDRFGLSNQSLGSPETRISIPRFMRLGEAAIRLTGNPALGLTMGQHSRPVDAGIAGLAAQCAPTTGEALNTLIRFSVLTSHNSRGTPWVSDRGLTANFYSIRPYNPFNFFVVDSVLSAWTRFLRVVSGQLHVLERVKIEYPSQGMDAEFEAWFGCPVQFGAAGNSIHLLPTIRDAPSLQDQPGMFDLLGRQCERQLLKIRSSWTMGDRVKDRLAPLLQGDTPEMATVADQLGIAPWTLQRQLKEEGTGFRELLDETRQELASEYIRETRTSISEIAWLLGFANPAAFHKAWKRWFNTSPAEHRKRYLNEQKAKGLLSRIR</sequence>
<protein>
    <submittedName>
        <fullName evidence="5">AraC family transcriptional regulator</fullName>
    </submittedName>
</protein>
<dbReference type="PANTHER" id="PTHR47894">
    <property type="entry name" value="HTH-TYPE TRANSCRIPTIONAL REGULATOR GADX"/>
    <property type="match status" value="1"/>
</dbReference>
<keyword evidence="1" id="KW-0805">Transcription regulation</keyword>
<dbReference type="GO" id="GO:0000976">
    <property type="term" value="F:transcription cis-regulatory region binding"/>
    <property type="evidence" value="ECO:0007669"/>
    <property type="project" value="TreeGrafter"/>
</dbReference>
<proteinExistence type="predicted"/>
<dbReference type="GO" id="GO:0003700">
    <property type="term" value="F:DNA-binding transcription factor activity"/>
    <property type="evidence" value="ECO:0007669"/>
    <property type="project" value="InterPro"/>
</dbReference>
<dbReference type="SUPFAM" id="SSF46689">
    <property type="entry name" value="Homeodomain-like"/>
    <property type="match status" value="1"/>
</dbReference>
<dbReference type="PANTHER" id="PTHR47894:SF1">
    <property type="entry name" value="HTH-TYPE TRANSCRIPTIONAL REGULATOR VQSM"/>
    <property type="match status" value="1"/>
</dbReference>
<evidence type="ECO:0000256" key="3">
    <source>
        <dbReference type="ARBA" id="ARBA00023163"/>
    </source>
</evidence>
<dbReference type="Proteomes" id="UP000298325">
    <property type="component" value="Unassembled WGS sequence"/>
</dbReference>
<dbReference type="Pfam" id="PF12833">
    <property type="entry name" value="HTH_18"/>
    <property type="match status" value="1"/>
</dbReference>
<dbReference type="EMBL" id="SRPF01000002">
    <property type="protein sequence ID" value="TGN39886.1"/>
    <property type="molecule type" value="Genomic_DNA"/>
</dbReference>